<proteinExistence type="inferred from homology"/>
<evidence type="ECO:0000256" key="2">
    <source>
        <dbReference type="ARBA" id="ARBA00022862"/>
    </source>
</evidence>
<dbReference type="InterPro" id="IPR036249">
    <property type="entry name" value="Thioredoxin-like_sf"/>
</dbReference>
<keyword evidence="1 6" id="KW-0575">Peroxidase</keyword>
<dbReference type="InterPro" id="IPR018219">
    <property type="entry name" value="Tpx_CS"/>
</dbReference>
<reference evidence="9" key="2">
    <citation type="submission" date="2020-06" db="EMBL/GenBank/DDBJ databases">
        <authorList>
            <person name="Dong N."/>
        </authorList>
    </citation>
    <scope>NUCLEOTIDE SEQUENCE</scope>
    <source>
        <strain evidence="9">DF46-2-2</strain>
    </source>
</reference>
<dbReference type="Proteomes" id="UP001173465">
    <property type="component" value="Unassembled WGS sequence"/>
</dbReference>
<dbReference type="InterPro" id="IPR050455">
    <property type="entry name" value="Tpx_Peroxidase_subfamily"/>
</dbReference>
<evidence type="ECO:0000256" key="4">
    <source>
        <dbReference type="ARBA" id="ARBA00023157"/>
    </source>
</evidence>
<comment type="catalytic activity">
    <reaction evidence="6">
        <text>a hydroperoxide + [thioredoxin]-dithiol = an alcohol + [thioredoxin]-disulfide + H2O</text>
        <dbReference type="Rhea" id="RHEA:62620"/>
        <dbReference type="Rhea" id="RHEA-COMP:10698"/>
        <dbReference type="Rhea" id="RHEA-COMP:10700"/>
        <dbReference type="ChEBI" id="CHEBI:15377"/>
        <dbReference type="ChEBI" id="CHEBI:29950"/>
        <dbReference type="ChEBI" id="CHEBI:30879"/>
        <dbReference type="ChEBI" id="CHEBI:35924"/>
        <dbReference type="ChEBI" id="CHEBI:50058"/>
        <dbReference type="EC" id="1.11.1.24"/>
    </reaction>
</comment>
<evidence type="ECO:0000256" key="1">
    <source>
        <dbReference type="ARBA" id="ARBA00022559"/>
    </source>
</evidence>
<evidence type="ECO:0000256" key="6">
    <source>
        <dbReference type="HAMAP-Rule" id="MF_00269"/>
    </source>
</evidence>
<comment type="miscellaneous">
    <text evidence="6">The active site is a conserved redox-active cysteine residue, the peroxidatic cysteine (C(P)), which makes the nucleophilic attack on the peroxide substrate. The peroxide oxidizes the C(P)-SH to cysteine sulfenic acid (C(P)-SOH), which then reacts with another cysteine residue, the resolving cysteine (C(R)), to form a disulfide bridge. The disulfide is subsequently reduced by an appropriate electron donor to complete the catalytic cycle. In this atypical 2-Cys peroxiredoxin, C(R) is present in the same subunit to form an intramolecular disulfide. The disulfide is subsequently reduced by thioredoxin.</text>
</comment>
<dbReference type="SUPFAM" id="SSF52833">
    <property type="entry name" value="Thioredoxin-like"/>
    <property type="match status" value="1"/>
</dbReference>
<comment type="similarity">
    <text evidence="6">Belongs to the peroxiredoxin family. Tpx subfamily.</text>
</comment>
<evidence type="ECO:0000313" key="8">
    <source>
        <dbReference type="EMBL" id="AKX58532.1"/>
    </source>
</evidence>
<comment type="subunit">
    <text evidence="6">Homodimer.</text>
</comment>
<dbReference type="KEGG" id="pbb:AKN87_02080"/>
<dbReference type="InterPro" id="IPR013766">
    <property type="entry name" value="Thioredoxin_domain"/>
</dbReference>
<dbReference type="EC" id="1.11.1.24" evidence="6"/>
<dbReference type="GeneID" id="93983055"/>
<dbReference type="RefSeq" id="WP_053099429.1">
    <property type="nucleotide sequence ID" value="NZ_CP012358.1"/>
</dbReference>
<evidence type="ECO:0000256" key="3">
    <source>
        <dbReference type="ARBA" id="ARBA00023002"/>
    </source>
</evidence>
<keyword evidence="2 6" id="KW-0049">Antioxidant</keyword>
<dbReference type="PANTHER" id="PTHR43110:SF1">
    <property type="entry name" value="THIOL PEROXIDASE"/>
    <property type="match status" value="1"/>
</dbReference>
<dbReference type="PANTHER" id="PTHR43110">
    <property type="entry name" value="THIOL PEROXIDASE"/>
    <property type="match status" value="1"/>
</dbReference>
<dbReference type="STRING" id="1697053.AKN87_02080"/>
<dbReference type="InterPro" id="IPR013740">
    <property type="entry name" value="Redoxin"/>
</dbReference>
<keyword evidence="3 6" id="KW-0560">Oxidoreductase</keyword>
<dbReference type="Proteomes" id="UP000063953">
    <property type="component" value="Chromosome"/>
</dbReference>
<dbReference type="Gene3D" id="3.40.30.10">
    <property type="entry name" value="Glutaredoxin"/>
    <property type="match status" value="1"/>
</dbReference>
<dbReference type="Pfam" id="PF08534">
    <property type="entry name" value="Redoxin"/>
    <property type="match status" value="1"/>
</dbReference>
<dbReference type="NCBIfam" id="NF001808">
    <property type="entry name" value="PRK00522.1"/>
    <property type="match status" value="1"/>
</dbReference>
<organism evidence="8 10">
    <name type="scientific">Thiopseudomonas alkaliphila</name>
    <dbReference type="NCBI Taxonomy" id="1697053"/>
    <lineage>
        <taxon>Bacteria</taxon>
        <taxon>Pseudomonadati</taxon>
        <taxon>Pseudomonadota</taxon>
        <taxon>Gammaproteobacteria</taxon>
        <taxon>Pseudomonadales</taxon>
        <taxon>Pseudomonadaceae</taxon>
        <taxon>Thiopseudomonas</taxon>
    </lineage>
</organism>
<dbReference type="PROSITE" id="PS51352">
    <property type="entry name" value="THIOREDOXIN_2"/>
    <property type="match status" value="1"/>
</dbReference>
<evidence type="ECO:0000313" key="9">
    <source>
        <dbReference type="EMBL" id="MDM1696383.1"/>
    </source>
</evidence>
<dbReference type="InterPro" id="IPR002065">
    <property type="entry name" value="TPX"/>
</dbReference>
<feature type="domain" description="Thioredoxin" evidence="7">
    <location>
        <begin position="18"/>
        <end position="166"/>
    </location>
</feature>
<comment type="function">
    <text evidence="6">Thiol-specific peroxidase that catalyzes the reduction of hydrogen peroxide and organic hydroperoxides to water and alcohols, respectively. Plays a role in cell protection against oxidative stress by detoxifying peroxides.</text>
</comment>
<sequence>MSQVTFKNSPVRIDGNFPRPGDTAPGFSLVGSNLEEVSLASLDGQRKIISIFPSIDTPTCATSVRKFNEKASELKNTRILCISADLPFAQARFCGAEGLERVVMLSTMRDPDFFQAYGVDIAEGPLAGLGARAVIVLDEDNEVLYSELVAEITEEPDYLAALAALA</sequence>
<feature type="disulfide bond" description="Redox-active" evidence="6">
    <location>
        <begin position="60"/>
        <end position="94"/>
    </location>
</feature>
<name>A0A0K1XBH4_9GAMM</name>
<keyword evidence="4 6" id="KW-1015">Disulfide bond</keyword>
<dbReference type="PROSITE" id="PS01265">
    <property type="entry name" value="TPX"/>
    <property type="match status" value="1"/>
</dbReference>
<dbReference type="HAMAP" id="MF_00269">
    <property type="entry name" value="Tpx"/>
    <property type="match status" value="1"/>
</dbReference>
<feature type="active site" description="Cysteine sulfenic acid (-SOH) intermediate" evidence="6">
    <location>
        <position position="60"/>
    </location>
</feature>
<dbReference type="EMBL" id="CP012365">
    <property type="protein sequence ID" value="AKX58532.1"/>
    <property type="molecule type" value="Genomic_DNA"/>
</dbReference>
<gene>
    <name evidence="6 8" type="primary">tpx</name>
    <name evidence="8" type="ORF">AKN88_00175</name>
    <name evidence="9" type="ORF">HX099_06865</name>
</gene>
<keyword evidence="10" id="KW-1185">Reference proteome</keyword>
<dbReference type="PATRIC" id="fig|1697052.3.peg.396"/>
<dbReference type="GO" id="GO:0008379">
    <property type="term" value="F:thioredoxin peroxidase activity"/>
    <property type="evidence" value="ECO:0007669"/>
    <property type="project" value="UniProtKB-UniRule"/>
</dbReference>
<dbReference type="OrthoDB" id="9781543at2"/>
<accession>A0A0K1XBH4</accession>
<protein>
    <recommendedName>
        <fullName evidence="6">Thiol peroxidase</fullName>
        <shortName evidence="6">Tpx</shortName>
        <ecNumber evidence="6">1.11.1.24</ecNumber>
    </recommendedName>
    <alternativeName>
        <fullName evidence="6">Peroxiredoxin tpx</fullName>
        <shortName evidence="6">Prx</shortName>
    </alternativeName>
    <alternativeName>
        <fullName evidence="6">Thioredoxin peroxidase</fullName>
    </alternativeName>
    <alternativeName>
        <fullName evidence="6">Thioredoxin-dependent peroxiredoxin</fullName>
    </alternativeName>
</protein>
<dbReference type="AlphaFoldDB" id="A0A0K1XBH4"/>
<dbReference type="CDD" id="cd03014">
    <property type="entry name" value="PRX_Atyp2cys"/>
    <property type="match status" value="1"/>
</dbReference>
<keyword evidence="5 6" id="KW-0676">Redox-active center</keyword>
<evidence type="ECO:0000259" key="7">
    <source>
        <dbReference type="PROSITE" id="PS51352"/>
    </source>
</evidence>
<reference evidence="8 10" key="1">
    <citation type="journal article" date="2015" name="Genome Announc.">
        <title>Genome Sequences of Oblitimonas alkaliphila gen. nov. sp. nov. (Proposed), a Novel Bacterium of the Pseudomonadaceae Family.</title>
        <authorList>
            <person name="Lauer A.C."/>
            <person name="Nicholson A.C."/>
            <person name="Humrighouse B.W."/>
            <person name="Emery B."/>
            <person name="Drobish A."/>
            <person name="Juieng P."/>
            <person name="Loparev V."/>
            <person name="McQuiston J.R."/>
        </authorList>
    </citation>
    <scope>NUCLEOTIDE SEQUENCE [LARGE SCALE GENOMIC DNA]</scope>
    <source>
        <strain evidence="8 10">E5571</strain>
    </source>
</reference>
<reference evidence="9" key="3">
    <citation type="journal article" date="2022" name="Sci. Total Environ.">
        <title>Prevalence, transmission, and molecular epidemiology of tet(X)-positive bacteria among humans, animals, and environmental niches in China: An epidemiological, and genomic-based study.</title>
        <authorList>
            <person name="Dong N."/>
            <person name="Zeng Y."/>
            <person name="Cai C."/>
            <person name="Sun C."/>
            <person name="Lu J."/>
            <person name="Liu C."/>
            <person name="Zhou H."/>
            <person name="Sun Q."/>
            <person name="Shu L."/>
            <person name="Wang H."/>
            <person name="Wang Y."/>
            <person name="Wang S."/>
            <person name="Wu C."/>
            <person name="Chan E.W."/>
            <person name="Chen G."/>
            <person name="Shen Z."/>
            <person name="Chen S."/>
            <person name="Zhang R."/>
        </authorList>
    </citation>
    <scope>NUCLEOTIDE SEQUENCE</scope>
    <source>
        <strain evidence="9">DF46-2-2</strain>
    </source>
</reference>
<evidence type="ECO:0000313" key="10">
    <source>
        <dbReference type="Proteomes" id="UP000063953"/>
    </source>
</evidence>
<dbReference type="EMBL" id="JACANB010000003">
    <property type="protein sequence ID" value="MDM1696383.1"/>
    <property type="molecule type" value="Genomic_DNA"/>
</dbReference>
<evidence type="ECO:0000256" key="5">
    <source>
        <dbReference type="ARBA" id="ARBA00023284"/>
    </source>
</evidence>